<dbReference type="SUPFAM" id="SSF53383">
    <property type="entry name" value="PLP-dependent transferases"/>
    <property type="match status" value="1"/>
</dbReference>
<keyword evidence="6" id="KW-0663">Pyridoxal phosphate</keyword>
<evidence type="ECO:0000256" key="6">
    <source>
        <dbReference type="ARBA" id="ARBA00022898"/>
    </source>
</evidence>
<dbReference type="InterPro" id="IPR050596">
    <property type="entry name" value="AspAT/PAT-like"/>
</dbReference>
<dbReference type="EMBL" id="LJYW01000001">
    <property type="protein sequence ID" value="KPL52448.1"/>
    <property type="molecule type" value="Genomic_DNA"/>
</dbReference>
<protein>
    <recommendedName>
        <fullName evidence="3">aspartate transaminase</fullName>
        <ecNumber evidence="3">2.6.1.1</ecNumber>
    </recommendedName>
</protein>
<reference evidence="9 10" key="2">
    <citation type="submission" date="2015-10" db="EMBL/GenBank/DDBJ databases">
        <title>Draft Genome Sequence of Prosthecomicrobium hirschii ATCC 27832.</title>
        <authorList>
            <person name="Daniel J."/>
            <person name="Givan S.A."/>
            <person name="Brun Y.V."/>
            <person name="Brown P.J."/>
        </authorList>
    </citation>
    <scope>NUCLEOTIDE SEQUENCE [LARGE SCALE GENOMIC DNA]</scope>
    <source>
        <strain evidence="9 10">16</strain>
    </source>
</reference>
<keyword evidence="5 9" id="KW-0808">Transferase</keyword>
<keyword evidence="10" id="KW-1185">Reference proteome</keyword>
<dbReference type="AlphaFoldDB" id="A0A0P6W585"/>
<comment type="similarity">
    <text evidence="2">Belongs to the class-I pyridoxal-phosphate-dependent aminotransferase family.</text>
</comment>
<evidence type="ECO:0000256" key="1">
    <source>
        <dbReference type="ARBA" id="ARBA00001933"/>
    </source>
</evidence>
<dbReference type="RefSeq" id="WP_054358611.1">
    <property type="nucleotide sequence ID" value="NZ_LJYW01000001.1"/>
</dbReference>
<evidence type="ECO:0000313" key="10">
    <source>
        <dbReference type="Proteomes" id="UP000048984"/>
    </source>
</evidence>
<dbReference type="PANTHER" id="PTHR46383">
    <property type="entry name" value="ASPARTATE AMINOTRANSFERASE"/>
    <property type="match status" value="1"/>
</dbReference>
<dbReference type="InterPro" id="IPR015422">
    <property type="entry name" value="PyrdxlP-dep_Trfase_small"/>
</dbReference>
<evidence type="ECO:0000313" key="9">
    <source>
        <dbReference type="EMBL" id="KPL52448.1"/>
    </source>
</evidence>
<keyword evidence="4 9" id="KW-0032">Aminotransferase</keyword>
<comment type="caution">
    <text evidence="9">The sequence shown here is derived from an EMBL/GenBank/DDBJ whole genome shotgun (WGS) entry which is preliminary data.</text>
</comment>
<evidence type="ECO:0000259" key="8">
    <source>
        <dbReference type="Pfam" id="PF00155"/>
    </source>
</evidence>
<dbReference type="STRING" id="665126.ABB55_09615"/>
<feature type="domain" description="Aminotransferase class I/classII large" evidence="8">
    <location>
        <begin position="42"/>
        <end position="384"/>
    </location>
</feature>
<dbReference type="CDD" id="cd00609">
    <property type="entry name" value="AAT_like"/>
    <property type="match status" value="1"/>
</dbReference>
<dbReference type="Gene3D" id="3.90.1150.10">
    <property type="entry name" value="Aspartate Aminotransferase, domain 1"/>
    <property type="match status" value="1"/>
</dbReference>
<dbReference type="Pfam" id="PF00155">
    <property type="entry name" value="Aminotran_1_2"/>
    <property type="match status" value="1"/>
</dbReference>
<dbReference type="GO" id="GO:0004069">
    <property type="term" value="F:L-aspartate:2-oxoglutarate aminotransferase activity"/>
    <property type="evidence" value="ECO:0007669"/>
    <property type="project" value="UniProtKB-EC"/>
</dbReference>
<proteinExistence type="inferred from homology"/>
<evidence type="ECO:0000256" key="5">
    <source>
        <dbReference type="ARBA" id="ARBA00022679"/>
    </source>
</evidence>
<gene>
    <name evidence="9" type="ORF">ABB55_09615</name>
</gene>
<evidence type="ECO:0000256" key="4">
    <source>
        <dbReference type="ARBA" id="ARBA00022576"/>
    </source>
</evidence>
<dbReference type="NCBIfam" id="NF004770">
    <property type="entry name" value="PRK06108.1"/>
    <property type="match status" value="1"/>
</dbReference>
<evidence type="ECO:0000256" key="2">
    <source>
        <dbReference type="ARBA" id="ARBA00007441"/>
    </source>
</evidence>
<dbReference type="GO" id="GO:0006520">
    <property type="term" value="P:amino acid metabolic process"/>
    <property type="evidence" value="ECO:0007669"/>
    <property type="project" value="InterPro"/>
</dbReference>
<dbReference type="InterPro" id="IPR015424">
    <property type="entry name" value="PyrdxlP-dep_Trfase"/>
</dbReference>
<accession>A0A0P6W585</accession>
<evidence type="ECO:0000256" key="7">
    <source>
        <dbReference type="ARBA" id="ARBA00049185"/>
    </source>
</evidence>
<comment type="catalytic activity">
    <reaction evidence="7">
        <text>L-aspartate + 2-oxoglutarate = oxaloacetate + L-glutamate</text>
        <dbReference type="Rhea" id="RHEA:21824"/>
        <dbReference type="ChEBI" id="CHEBI:16452"/>
        <dbReference type="ChEBI" id="CHEBI:16810"/>
        <dbReference type="ChEBI" id="CHEBI:29985"/>
        <dbReference type="ChEBI" id="CHEBI:29991"/>
        <dbReference type="EC" id="2.6.1.1"/>
    </reaction>
</comment>
<dbReference type="Proteomes" id="UP000048984">
    <property type="component" value="Unassembled WGS sequence"/>
</dbReference>
<dbReference type="InterPro" id="IPR015421">
    <property type="entry name" value="PyrdxlP-dep_Trfase_major"/>
</dbReference>
<sequence>MPLDFRSAIRSEARQAPESGIVGVFNYGRHREGLIPLWVGEGDLPTPDFICAAADRSLKAGETFYTYQRGIPDLRAALARYHARHYGIADDPERFFVVGSGMQAIQIAVAMVAGHGDEVIVPTPAWPNSAATVEVHGAKAVDVVMTLGNDGWTLDLERLEAAVTPRTRALFINSPSNPTGWTASLADLTAILALARRHGLWIVSDEVYGRFVYDGAVRAPSFHDVAAPEDRILYVNTFSKNWAMTGWRIGWIEADPSLGQVIENLVQYSTSGVPTFVQRAAVVALDEGEDFVARQIARADLGRRTVVDGLGGTGRVRFARPTGAFYLYLAVDGEPDDQALAYRLVDEVAVGLAPGRAFGAGGEGYLRLCFARSPDAIAEATERLVRWLRKAG</sequence>
<dbReference type="EC" id="2.6.1.1" evidence="3"/>
<evidence type="ECO:0000256" key="3">
    <source>
        <dbReference type="ARBA" id="ARBA00012753"/>
    </source>
</evidence>
<name>A0A0P6W585_9HYPH</name>
<reference evidence="9 10" key="1">
    <citation type="submission" date="2015-09" db="EMBL/GenBank/DDBJ databases">
        <authorList>
            <person name="Jackson K.R."/>
            <person name="Lunt B.L."/>
            <person name="Fisher J.N.B."/>
            <person name="Gardner A.V."/>
            <person name="Bailey M.E."/>
            <person name="Deus L.M."/>
            <person name="Earl A.S."/>
            <person name="Gibby P.D."/>
            <person name="Hartmann K.A."/>
            <person name="Liu J.E."/>
            <person name="Manci A.M."/>
            <person name="Nielsen D.A."/>
            <person name="Solomon M.B."/>
            <person name="Breakwell D.P."/>
            <person name="Burnett S.H."/>
            <person name="Grose J.H."/>
        </authorList>
    </citation>
    <scope>NUCLEOTIDE SEQUENCE [LARGE SCALE GENOMIC DNA]</scope>
    <source>
        <strain evidence="9 10">16</strain>
    </source>
</reference>
<organism evidence="9 10">
    <name type="scientific">Prosthecodimorpha hirschii</name>
    <dbReference type="NCBI Taxonomy" id="665126"/>
    <lineage>
        <taxon>Bacteria</taxon>
        <taxon>Pseudomonadati</taxon>
        <taxon>Pseudomonadota</taxon>
        <taxon>Alphaproteobacteria</taxon>
        <taxon>Hyphomicrobiales</taxon>
        <taxon>Ancalomicrobiaceae</taxon>
        <taxon>Prosthecodimorpha</taxon>
    </lineage>
</organism>
<dbReference type="InterPro" id="IPR004839">
    <property type="entry name" value="Aminotransferase_I/II_large"/>
</dbReference>
<dbReference type="Gene3D" id="3.40.640.10">
    <property type="entry name" value="Type I PLP-dependent aspartate aminotransferase-like (Major domain)"/>
    <property type="match status" value="1"/>
</dbReference>
<dbReference type="GO" id="GO:0030170">
    <property type="term" value="F:pyridoxal phosphate binding"/>
    <property type="evidence" value="ECO:0007669"/>
    <property type="project" value="InterPro"/>
</dbReference>
<comment type="cofactor">
    <cofactor evidence="1">
        <name>pyridoxal 5'-phosphate</name>
        <dbReference type="ChEBI" id="CHEBI:597326"/>
    </cofactor>
</comment>